<dbReference type="PANTHER" id="PTHR12934">
    <property type="entry name" value="50S RIBOSOMAL PROTEIN L15"/>
    <property type="match status" value="1"/>
</dbReference>
<keyword evidence="2" id="KW-0689">Ribosomal protein</keyword>
<organism evidence="8 9">
    <name type="scientific">Aphis glycines</name>
    <name type="common">Soybean aphid</name>
    <dbReference type="NCBI Taxonomy" id="307491"/>
    <lineage>
        <taxon>Eukaryota</taxon>
        <taxon>Metazoa</taxon>
        <taxon>Ecdysozoa</taxon>
        <taxon>Arthropoda</taxon>
        <taxon>Hexapoda</taxon>
        <taxon>Insecta</taxon>
        <taxon>Pterygota</taxon>
        <taxon>Neoptera</taxon>
        <taxon>Paraneoptera</taxon>
        <taxon>Hemiptera</taxon>
        <taxon>Sternorrhyncha</taxon>
        <taxon>Aphidomorpha</taxon>
        <taxon>Aphidoidea</taxon>
        <taxon>Aphididae</taxon>
        <taxon>Aphidini</taxon>
        <taxon>Aphis</taxon>
        <taxon>Aphis</taxon>
    </lineage>
</organism>
<evidence type="ECO:0000313" key="9">
    <source>
        <dbReference type="Proteomes" id="UP000475862"/>
    </source>
</evidence>
<evidence type="ECO:0000256" key="6">
    <source>
        <dbReference type="SAM" id="MobiDB-lite"/>
    </source>
</evidence>
<dbReference type="InterPro" id="IPR030878">
    <property type="entry name" value="Ribosomal_uL15"/>
</dbReference>
<accession>A0A6G0THE8</accession>
<evidence type="ECO:0000256" key="4">
    <source>
        <dbReference type="ARBA" id="ARBA00035299"/>
    </source>
</evidence>
<sequence length="306" mass="35377">MTSFTNKNVLNLLRNLPRLSISNLRNNDGAVKKNKRGRAQHGGDKHGHGNKGSKARQNFMRPGYETGNTPFYMKFPREQYYRDHHVKRQYPPLSLATLQQMIDMNRIDITKPIDLSVLCNTGLYNIKPEDKHFGVNLIDEVSFFLLSFNNIVMGADNFKAKINIEVQWTSESTIAAIERNGGVITTSFFDVNSLFILINPKKFFQRGEAIPRRMIPPEDAILYYSSAANRGYLADPEKISWERFVLAQKYGYKLPKIEDDPDYDMLVSRKDQRQIFYGLEPGWVVNLKDKVILKPTDPQLKEFYRS</sequence>
<dbReference type="AlphaFoldDB" id="A0A6G0THE8"/>
<protein>
    <recommendedName>
        <fullName evidence="4">Large ribosomal subunit protein uL15m</fullName>
    </recommendedName>
    <alternativeName>
        <fullName evidence="5">39S ribosomal protein L15, mitochondrial</fullName>
    </alternativeName>
</protein>
<reference evidence="8 9" key="1">
    <citation type="submission" date="2019-08" db="EMBL/GenBank/DDBJ databases">
        <title>The genome of the soybean aphid Biotype 1, its phylome, world population structure and adaptation to the North American continent.</title>
        <authorList>
            <person name="Giordano R."/>
            <person name="Donthu R.K."/>
            <person name="Hernandez A.G."/>
            <person name="Wright C.L."/>
            <person name="Zimin A.V."/>
        </authorList>
    </citation>
    <scope>NUCLEOTIDE SEQUENCE [LARGE SCALE GENOMIC DNA]</scope>
    <source>
        <tissue evidence="8">Whole aphids</tissue>
    </source>
</reference>
<dbReference type="InterPro" id="IPR036227">
    <property type="entry name" value="Ribosomal_uL15/eL18_sf"/>
</dbReference>
<dbReference type="PANTHER" id="PTHR12934:SF11">
    <property type="entry name" value="LARGE RIBOSOMAL SUBUNIT PROTEIN UL15M"/>
    <property type="match status" value="1"/>
</dbReference>
<evidence type="ECO:0000256" key="1">
    <source>
        <dbReference type="ARBA" id="ARBA00007320"/>
    </source>
</evidence>
<dbReference type="InterPro" id="IPR021131">
    <property type="entry name" value="Ribosomal_uL15/eL18"/>
</dbReference>
<evidence type="ECO:0000256" key="2">
    <source>
        <dbReference type="ARBA" id="ARBA00022980"/>
    </source>
</evidence>
<evidence type="ECO:0000256" key="3">
    <source>
        <dbReference type="ARBA" id="ARBA00023274"/>
    </source>
</evidence>
<comment type="caution">
    <text evidence="8">The sequence shown here is derived from an EMBL/GenBank/DDBJ whole genome shotgun (WGS) entry which is preliminary data.</text>
</comment>
<dbReference type="Proteomes" id="UP000475862">
    <property type="component" value="Unassembled WGS sequence"/>
</dbReference>
<evidence type="ECO:0000313" key="8">
    <source>
        <dbReference type="EMBL" id="KAE9532365.1"/>
    </source>
</evidence>
<keyword evidence="9" id="KW-1185">Reference proteome</keyword>
<gene>
    <name evidence="8" type="ORF">AGLY_009988</name>
</gene>
<dbReference type="EMBL" id="VYZN01000039">
    <property type="protein sequence ID" value="KAE9532365.1"/>
    <property type="molecule type" value="Genomic_DNA"/>
</dbReference>
<evidence type="ECO:0000259" key="7">
    <source>
        <dbReference type="Pfam" id="PF00828"/>
    </source>
</evidence>
<name>A0A6G0THE8_APHGL</name>
<dbReference type="GO" id="GO:0003735">
    <property type="term" value="F:structural constituent of ribosome"/>
    <property type="evidence" value="ECO:0007669"/>
    <property type="project" value="InterPro"/>
</dbReference>
<feature type="domain" description="Large ribosomal subunit protein uL15/eL18" evidence="7">
    <location>
        <begin position="92"/>
        <end position="185"/>
    </location>
</feature>
<evidence type="ECO:0000256" key="5">
    <source>
        <dbReference type="ARBA" id="ARBA00035423"/>
    </source>
</evidence>
<dbReference type="Pfam" id="PF00828">
    <property type="entry name" value="Ribosomal_L27A"/>
    <property type="match status" value="1"/>
</dbReference>
<keyword evidence="3" id="KW-0687">Ribonucleoprotein</keyword>
<comment type="similarity">
    <text evidence="1">Belongs to the universal ribosomal protein uL15 family.</text>
</comment>
<dbReference type="InterPro" id="IPR005749">
    <property type="entry name" value="Ribosomal_uL15_bac-type"/>
</dbReference>
<dbReference type="OrthoDB" id="361383at2759"/>
<dbReference type="SUPFAM" id="SSF52080">
    <property type="entry name" value="Ribosomal proteins L15p and L18e"/>
    <property type="match status" value="1"/>
</dbReference>
<dbReference type="GO" id="GO:0006412">
    <property type="term" value="P:translation"/>
    <property type="evidence" value="ECO:0007669"/>
    <property type="project" value="InterPro"/>
</dbReference>
<dbReference type="HAMAP" id="MF_01341">
    <property type="entry name" value="Ribosomal_uL15"/>
    <property type="match status" value="1"/>
</dbReference>
<proteinExistence type="inferred from homology"/>
<feature type="region of interest" description="Disordered" evidence="6">
    <location>
        <begin position="25"/>
        <end position="60"/>
    </location>
</feature>
<dbReference type="GO" id="GO:0005762">
    <property type="term" value="C:mitochondrial large ribosomal subunit"/>
    <property type="evidence" value="ECO:0007669"/>
    <property type="project" value="TreeGrafter"/>
</dbReference>